<protein>
    <submittedName>
        <fullName evidence="1">Uncharacterized protein</fullName>
    </submittedName>
</protein>
<proteinExistence type="predicted"/>
<reference evidence="1" key="1">
    <citation type="submission" date="2023-04" db="EMBL/GenBank/DDBJ databases">
        <title>Draft Genome sequencing of Naganishia species isolated from polar environments using Oxford Nanopore Technology.</title>
        <authorList>
            <person name="Leo P."/>
            <person name="Venkateswaran K."/>
        </authorList>
    </citation>
    <scope>NUCLEOTIDE SEQUENCE</scope>
    <source>
        <strain evidence="1">MNA-CCFEE 5261</strain>
    </source>
</reference>
<dbReference type="Proteomes" id="UP001241377">
    <property type="component" value="Unassembled WGS sequence"/>
</dbReference>
<name>A0ACC2VTS5_9TREE</name>
<accession>A0ACC2VTS5</accession>
<evidence type="ECO:0000313" key="2">
    <source>
        <dbReference type="Proteomes" id="UP001241377"/>
    </source>
</evidence>
<comment type="caution">
    <text evidence="1">The sequence shown here is derived from an EMBL/GenBank/DDBJ whole genome shotgun (WGS) entry which is preliminary data.</text>
</comment>
<dbReference type="EMBL" id="JASBWR010000050">
    <property type="protein sequence ID" value="KAJ9102742.1"/>
    <property type="molecule type" value="Genomic_DNA"/>
</dbReference>
<gene>
    <name evidence="1" type="ORF">QFC19_004659</name>
</gene>
<keyword evidence="2" id="KW-1185">Reference proteome</keyword>
<organism evidence="1 2">
    <name type="scientific">Naganishia cerealis</name>
    <dbReference type="NCBI Taxonomy" id="610337"/>
    <lineage>
        <taxon>Eukaryota</taxon>
        <taxon>Fungi</taxon>
        <taxon>Dikarya</taxon>
        <taxon>Basidiomycota</taxon>
        <taxon>Agaricomycotina</taxon>
        <taxon>Tremellomycetes</taxon>
        <taxon>Filobasidiales</taxon>
        <taxon>Filobasidiaceae</taxon>
        <taxon>Naganishia</taxon>
    </lineage>
</organism>
<sequence>MSKLISPTIKLDDANLRSLQLQQGESSSSAQTSRSVLSQRFLHPVNAGPAKEANYKIHVPNFSEMPPLKLGYKYITNLTEIDSNTPSDLYADEYINKAGSGLDNYYFDPLNGLGEFSRFEKELHLNLPDKFFEEHNSSQTSTKMGMFPEVDRVWIAVDNRLILWNYRAPQSSFNKLTQFLTIDAINNTILTVKIVRPKPGIFVDDVKYLLLVATTMDIHIYILNYDEKFNNMTIFNPGLSVSTHGLIVNQIIENDITHDIYFTGEGDGVNIWRLDYSNKGSFTKNKCDKVCMTKSGISSVLPISRLPLFGSDSTSQNVEAANVPETICQLAIDSSKNILYSLSTRSVIRVYQLQASQEQFTQLSHITPQEMFKSISNMFVDSANFKAFSKFRIVSIVPILAQESANVQLIAVTNYGCRILLRLGNRSAFASYISSFNSGSKIKLSVATLKFPPSKETPKLDNELDAFTKSKQYTAQLIENQQKSELLKNTKFSKILSPGIFLAVKKTKRSDKLFVCTTNYGFLKKNGKLVEDAEYLKYAAGDENNAYLNESTLPTYIHDIVQLTPSMNATNTPNGYANIPASQYTKKPMQFAVLSNYGVTIYRQKTSDQIIKSLREDTIENFIEENGFEETCLTLLYLSCAYGAAAGFQSINSSYKKKAQALFSTCGNNARLLEQASLPQLQPSLGIPQQRLSNEKPQLDHPTVEQVILSDRFYGTCLLVSRLFRNHWNEKVFEPLPHIKINPAGQVDASSIKDDNLLVKNLKLSRSEIEFCIGSVVVIINFFAENGNSIHGLSAPNYSSDPSKFENEVCLRAEHIAFTSILKSLNSIKESLSFLLVLIDETQGDAAKFSDIMKYLSVSNQLNLLSLLLKDLLLPNTEVKNLIKDLLSCVINKNILKGGSIDLIASSLQSSCGSFCSTDDVFIFKAIENLTRAKNVGSRDNDLKNKCLYNAVLLFERAYDSLTFENIENSVNSMLDLEFYTGTVKLLLKLAHNLGNTSHHPRLEVASAMAVTNDNSIKRAENEQKRLRLYDLIFKVLTRIDYDAARCREGGDQLRINEITSVREATYETCFASQDKSFHYEFYQWFINQNLGDRLLDVNSPFILPFLEEKSENNLSLRNLLWLYHAKRENYYAAANILFSLAISEFKLELSQRVEYLSRAIGFCNCVCPPNVRQKMIHLSSVVLELFDVANIQLDLLAAIKADLRISKDNKDLATQALNFKILNISELFNNYTDPLGYYNLSLLIFKVSDYKNSDDILKRWELFFERILHEFLTVKEARVEPLYITITNLFTPIGLQLSSNDTVFPLDDLVKLICKTIRSAIEEDSITQTPPRGALVDMFLKCGVKCDRLYYSFQSLLEYNSFEVYSGFTDYLKKSEMPYLIKRWYQTDKTLKDGISDDKIRNLQEYALETDPVAQFLRETS</sequence>
<evidence type="ECO:0000313" key="1">
    <source>
        <dbReference type="EMBL" id="KAJ9102742.1"/>
    </source>
</evidence>